<accession>A0A1M6Y4E4</accession>
<organism evidence="2 3">
    <name type="scientific">Roseovarius marisflavi</name>
    <dbReference type="NCBI Taxonomy" id="1054996"/>
    <lineage>
        <taxon>Bacteria</taxon>
        <taxon>Pseudomonadati</taxon>
        <taxon>Pseudomonadota</taxon>
        <taxon>Alphaproteobacteria</taxon>
        <taxon>Rhodobacterales</taxon>
        <taxon>Roseobacteraceae</taxon>
        <taxon>Roseovarius</taxon>
    </lineage>
</organism>
<evidence type="ECO:0000313" key="2">
    <source>
        <dbReference type="EMBL" id="SHL12865.1"/>
    </source>
</evidence>
<keyword evidence="2" id="KW-0808">Transferase</keyword>
<dbReference type="GO" id="GO:0016740">
    <property type="term" value="F:transferase activity"/>
    <property type="evidence" value="ECO:0007669"/>
    <property type="project" value="UniProtKB-KW"/>
</dbReference>
<dbReference type="InterPro" id="IPR007345">
    <property type="entry name" value="Polysacch_pyruvyl_Trfase"/>
</dbReference>
<proteinExistence type="predicted"/>
<sequence length="319" mass="35984">MKIGIFAPWHLREDNFGDKMIGHHIQRALSDHEIFLVSTGTIPQPHEIDQLNVCDLVLIGGTNLIHSRMDEKQQWVISLDALRRIQKPISLMGVGWRQYQDEVPNGFSAELLSGLLPVEADLMHSVRDNYTKLKLSEIGINSINTGCPTMWDLKETYSCPGIASRNNSVIFTVTDYKKSPDLDRSWIEKIRSYGKLYLYPQGLHDVQYVESLGISFNLLDRNIDSMDCLENSLYVGTRLHCGIHCLSKDIPSVILSVDNRAAEIGADTCLPVVPRDSRAPEKLSAMLADYSVRLNIPNEEIERWKQAQGIDAKPASIRI</sequence>
<keyword evidence="3" id="KW-1185">Reference proteome</keyword>
<name>A0A1M6Y4E4_9RHOB</name>
<dbReference type="Proteomes" id="UP000184191">
    <property type="component" value="Unassembled WGS sequence"/>
</dbReference>
<dbReference type="EMBL" id="FRBN01000005">
    <property type="protein sequence ID" value="SHL12865.1"/>
    <property type="molecule type" value="Genomic_DNA"/>
</dbReference>
<evidence type="ECO:0000259" key="1">
    <source>
        <dbReference type="Pfam" id="PF04230"/>
    </source>
</evidence>
<evidence type="ECO:0000313" key="3">
    <source>
        <dbReference type="Proteomes" id="UP000184191"/>
    </source>
</evidence>
<dbReference type="OrthoDB" id="9767435at2"/>
<dbReference type="STRING" id="1054996.SAMN05444414_105184"/>
<dbReference type="AlphaFoldDB" id="A0A1M6Y4E4"/>
<protein>
    <submittedName>
        <fullName evidence="2">Polysaccharide pyruvyl transferase</fullName>
    </submittedName>
</protein>
<gene>
    <name evidence="2" type="ORF">SAMN05444414_105184</name>
</gene>
<feature type="domain" description="Polysaccharide pyruvyl transferase" evidence="1">
    <location>
        <begin position="15"/>
        <end position="259"/>
    </location>
</feature>
<dbReference type="RefSeq" id="WP_073196597.1">
    <property type="nucleotide sequence ID" value="NZ_FRBN01000005.1"/>
</dbReference>
<reference evidence="3" key="1">
    <citation type="submission" date="2016-11" db="EMBL/GenBank/DDBJ databases">
        <authorList>
            <person name="Varghese N."/>
            <person name="Submissions S."/>
        </authorList>
    </citation>
    <scope>NUCLEOTIDE SEQUENCE [LARGE SCALE GENOMIC DNA]</scope>
    <source>
        <strain evidence="3">DSM 29327</strain>
    </source>
</reference>
<dbReference type="Pfam" id="PF04230">
    <property type="entry name" value="PS_pyruv_trans"/>
    <property type="match status" value="1"/>
</dbReference>